<gene>
    <name evidence="1" type="ORF">QWZ15_06255</name>
</gene>
<evidence type="ECO:0000313" key="2">
    <source>
        <dbReference type="Proteomes" id="UP001236663"/>
    </source>
</evidence>
<dbReference type="RefSeq" id="WP_262888591.1">
    <property type="nucleotide sequence ID" value="NZ_JAUFQS010000005.1"/>
</dbReference>
<reference evidence="2" key="1">
    <citation type="journal article" date="2019" name="Int. J. Syst. Evol. Microbiol.">
        <title>The Global Catalogue of Microorganisms (GCM) 10K type strain sequencing project: providing services to taxonomists for standard genome sequencing and annotation.</title>
        <authorList>
            <consortium name="The Broad Institute Genomics Platform"/>
            <consortium name="The Broad Institute Genome Sequencing Center for Infectious Disease"/>
            <person name="Wu L."/>
            <person name="Ma J."/>
        </authorList>
    </citation>
    <scope>NUCLEOTIDE SEQUENCE [LARGE SCALE GENOMIC DNA]</scope>
    <source>
        <strain evidence="2">CECT 7706</strain>
    </source>
</reference>
<protein>
    <submittedName>
        <fullName evidence="1">DUF6364 family protein</fullName>
    </submittedName>
</protein>
<dbReference type="EMBL" id="JAUFQS010000005">
    <property type="protein sequence ID" value="MDN3687421.1"/>
    <property type="molecule type" value="Genomic_DNA"/>
</dbReference>
<evidence type="ECO:0000313" key="1">
    <source>
        <dbReference type="EMBL" id="MDN3687421.1"/>
    </source>
</evidence>
<organism evidence="1 2">
    <name type="scientific">Cyclobacterium jeungdonense</name>
    <dbReference type="NCBI Taxonomy" id="708087"/>
    <lineage>
        <taxon>Bacteria</taxon>
        <taxon>Pseudomonadati</taxon>
        <taxon>Bacteroidota</taxon>
        <taxon>Cytophagia</taxon>
        <taxon>Cytophagales</taxon>
        <taxon>Cyclobacteriaceae</taxon>
        <taxon>Cyclobacterium</taxon>
    </lineage>
</organism>
<accession>A0ABT8C6U7</accession>
<sequence>MEISPFVKSIRTGVKFPADYNYKEAYKDYLSEKYK</sequence>
<name>A0ABT8C6U7_9BACT</name>
<comment type="caution">
    <text evidence="1">The sequence shown here is derived from an EMBL/GenBank/DDBJ whole genome shotgun (WGS) entry which is preliminary data.</text>
</comment>
<dbReference type="InterPro" id="IPR045944">
    <property type="entry name" value="DUF6364"/>
</dbReference>
<dbReference type="Pfam" id="PF19891">
    <property type="entry name" value="DUF6364"/>
    <property type="match status" value="1"/>
</dbReference>
<proteinExistence type="predicted"/>
<dbReference type="Proteomes" id="UP001236663">
    <property type="component" value="Unassembled WGS sequence"/>
</dbReference>
<keyword evidence="2" id="KW-1185">Reference proteome</keyword>